<evidence type="ECO:0000313" key="6">
    <source>
        <dbReference type="Proteomes" id="UP000659630"/>
    </source>
</evidence>
<dbReference type="EMBL" id="JACONZ010000004">
    <property type="protein sequence ID" value="MBC5582120.1"/>
    <property type="molecule type" value="Genomic_DNA"/>
</dbReference>
<dbReference type="SUPFAM" id="SSF52172">
    <property type="entry name" value="CheY-like"/>
    <property type="match status" value="1"/>
</dbReference>
<dbReference type="AlphaFoldDB" id="A0A923IEY0"/>
<evidence type="ECO:0000256" key="2">
    <source>
        <dbReference type="ARBA" id="ARBA00024867"/>
    </source>
</evidence>
<proteinExistence type="predicted"/>
<dbReference type="PROSITE" id="PS50110">
    <property type="entry name" value="RESPONSE_REGULATORY"/>
    <property type="match status" value="1"/>
</dbReference>
<dbReference type="Gene3D" id="3.40.50.2300">
    <property type="match status" value="1"/>
</dbReference>
<organism evidence="5 6">
    <name type="scientific">Anaerofilum hominis</name>
    <dbReference type="NCBI Taxonomy" id="2763016"/>
    <lineage>
        <taxon>Bacteria</taxon>
        <taxon>Bacillati</taxon>
        <taxon>Bacillota</taxon>
        <taxon>Clostridia</taxon>
        <taxon>Eubacteriales</taxon>
        <taxon>Oscillospiraceae</taxon>
        <taxon>Anaerofilum</taxon>
    </lineage>
</organism>
<dbReference type="Pfam" id="PF00072">
    <property type="entry name" value="Response_reg"/>
    <property type="match status" value="1"/>
</dbReference>
<name>A0A923IEY0_9FIRM</name>
<dbReference type="InterPro" id="IPR001789">
    <property type="entry name" value="Sig_transdc_resp-reg_receiver"/>
</dbReference>
<evidence type="ECO:0000313" key="5">
    <source>
        <dbReference type="EMBL" id="MBC5582120.1"/>
    </source>
</evidence>
<feature type="domain" description="Response regulatory" evidence="4">
    <location>
        <begin position="2"/>
        <end position="121"/>
    </location>
</feature>
<dbReference type="Proteomes" id="UP000659630">
    <property type="component" value="Unassembled WGS sequence"/>
</dbReference>
<keyword evidence="6" id="KW-1185">Reference proteome</keyword>
<dbReference type="RefSeq" id="WP_186888468.1">
    <property type="nucleotide sequence ID" value="NZ_JACONZ010000004.1"/>
</dbReference>
<sequence length="268" mass="30481">MKVLLLEDDLEEAKAMEEYFEQLEDMELLATTGSAMQGFTLALKNRPEAIIVDIQLGEAMDGLSFLEALEEVKKEYRPFIVVTSCVNSLTVEQRCYKRGVQFYCRKSMKGYGPAYVVGKIRELMPFMDCCDAPPYLLYDPLQDERRFRAEAEFVLAEMTMDTGKEGPRAILCMLLMLLRAELESPDIAPPDLNAMDLALARRQEKSVGASIKAVQYALSQAWAHCSDSVLKMYYPFPLAPDQNCPSAKEFIHKFYTVIKKRLLDKVHS</sequence>
<protein>
    <recommendedName>
        <fullName evidence="1">Stage 0 sporulation protein A homolog</fullName>
    </recommendedName>
</protein>
<accession>A0A923IEY0</accession>
<evidence type="ECO:0000256" key="3">
    <source>
        <dbReference type="PROSITE-ProRule" id="PRU00169"/>
    </source>
</evidence>
<evidence type="ECO:0000259" key="4">
    <source>
        <dbReference type="PROSITE" id="PS50110"/>
    </source>
</evidence>
<gene>
    <name evidence="5" type="ORF">H8S23_11440</name>
</gene>
<comment type="caution">
    <text evidence="5">The sequence shown here is derived from an EMBL/GenBank/DDBJ whole genome shotgun (WGS) entry which is preliminary data.</text>
</comment>
<evidence type="ECO:0000256" key="1">
    <source>
        <dbReference type="ARBA" id="ARBA00018672"/>
    </source>
</evidence>
<dbReference type="CDD" id="cd00156">
    <property type="entry name" value="REC"/>
    <property type="match status" value="1"/>
</dbReference>
<dbReference type="InterPro" id="IPR011006">
    <property type="entry name" value="CheY-like_superfamily"/>
</dbReference>
<comment type="function">
    <text evidence="2">May play the central regulatory role in sporulation. It may be an element of the effector pathway responsible for the activation of sporulation genes in response to nutritional stress. Spo0A may act in concert with spo0H (a sigma factor) to control the expression of some genes that are critical to the sporulation process.</text>
</comment>
<dbReference type="SMART" id="SM00448">
    <property type="entry name" value="REC"/>
    <property type="match status" value="1"/>
</dbReference>
<dbReference type="GO" id="GO:0000160">
    <property type="term" value="P:phosphorelay signal transduction system"/>
    <property type="evidence" value="ECO:0007669"/>
    <property type="project" value="InterPro"/>
</dbReference>
<keyword evidence="3" id="KW-0597">Phosphoprotein</keyword>
<reference evidence="5" key="1">
    <citation type="submission" date="2020-08" db="EMBL/GenBank/DDBJ databases">
        <title>Genome public.</title>
        <authorList>
            <person name="Liu C."/>
            <person name="Sun Q."/>
        </authorList>
    </citation>
    <scope>NUCLEOTIDE SEQUENCE</scope>
    <source>
        <strain evidence="5">BX8</strain>
    </source>
</reference>
<feature type="modified residue" description="4-aspartylphosphate" evidence="3">
    <location>
        <position position="53"/>
    </location>
</feature>